<name>A0A6G3R284_9ACTN</name>
<protein>
    <submittedName>
        <fullName evidence="1">2,3-diaminopropionate biosynthesis protein SbnB</fullName>
    </submittedName>
</protein>
<dbReference type="AlphaFoldDB" id="A0A6G3R284"/>
<gene>
    <name evidence="1" type="primary">sbnB</name>
    <name evidence="1" type="ORF">G3I53_28405</name>
</gene>
<dbReference type="RefSeq" id="WP_164335408.1">
    <property type="nucleotide sequence ID" value="NZ_JAAGMD010000790.1"/>
</dbReference>
<proteinExistence type="predicted"/>
<dbReference type="InterPro" id="IPR003462">
    <property type="entry name" value="ODC_Mu_crystall"/>
</dbReference>
<organism evidence="1">
    <name type="scientific">Streptomyces sp. SID14436</name>
    <dbReference type="NCBI Taxonomy" id="2706070"/>
    <lineage>
        <taxon>Bacteria</taxon>
        <taxon>Bacillati</taxon>
        <taxon>Actinomycetota</taxon>
        <taxon>Actinomycetes</taxon>
        <taxon>Kitasatosporales</taxon>
        <taxon>Streptomycetaceae</taxon>
        <taxon>Streptomyces</taxon>
    </lineage>
</organism>
<evidence type="ECO:0000313" key="1">
    <source>
        <dbReference type="EMBL" id="NEA89858.1"/>
    </source>
</evidence>
<dbReference type="SUPFAM" id="SSF51735">
    <property type="entry name" value="NAD(P)-binding Rossmann-fold domains"/>
    <property type="match status" value="1"/>
</dbReference>
<dbReference type="Gene3D" id="3.40.50.720">
    <property type="entry name" value="NAD(P)-binding Rossmann-like Domain"/>
    <property type="match status" value="1"/>
</dbReference>
<accession>A0A6G3R284</accession>
<dbReference type="NCBIfam" id="TIGR03944">
    <property type="entry name" value="dehyd_SbnB_fam"/>
    <property type="match status" value="1"/>
</dbReference>
<dbReference type="InterPro" id="IPR036291">
    <property type="entry name" value="NAD(P)-bd_dom_sf"/>
</dbReference>
<reference evidence="1" key="1">
    <citation type="submission" date="2020-01" db="EMBL/GenBank/DDBJ databases">
        <title>Insect and environment-associated Actinomycetes.</title>
        <authorList>
            <person name="Currrie C."/>
            <person name="Chevrette M."/>
            <person name="Carlson C."/>
            <person name="Stubbendieck R."/>
            <person name="Wendt-Pienkowski E."/>
        </authorList>
    </citation>
    <scope>NUCLEOTIDE SEQUENCE</scope>
    <source>
        <strain evidence="1">SID14436</strain>
    </source>
</reference>
<dbReference type="GO" id="GO:0019290">
    <property type="term" value="P:siderophore biosynthetic process"/>
    <property type="evidence" value="ECO:0007669"/>
    <property type="project" value="InterPro"/>
</dbReference>
<dbReference type="EMBL" id="JAAGMD010000790">
    <property type="protein sequence ID" value="NEA89858.1"/>
    <property type="molecule type" value="Genomic_DNA"/>
</dbReference>
<dbReference type="PIRSF" id="PIRSF001439">
    <property type="entry name" value="CryM"/>
    <property type="match status" value="1"/>
</dbReference>
<comment type="caution">
    <text evidence="1">The sequence shown here is derived from an EMBL/GenBank/DDBJ whole genome shotgun (WGS) entry which is preliminary data.</text>
</comment>
<dbReference type="Pfam" id="PF02423">
    <property type="entry name" value="OCD_Mu_crystall"/>
    <property type="match status" value="1"/>
</dbReference>
<sequence length="345" mass="36762">MSDRIPHSPPSLTFVSEDAVAAQIEGHREDCLDLVRRAYLTHDGGDSVNPQSGFLRFPDQPRARIISLPAYLGGEFGVAGLKWIASFPDNPRTHGIPRASAVLLLNDVVTGYPAACLESSVISATRTAASAVLAAETLSGGRTARRVGVVGTGLIARHVWKFLRDLKWDIGGFTLHDLNPEAAHAFGAELVAEGAPGYTVADDAEQAFTECDLVVLTTVAGEPHLHDPKLLDHAPLVLHLSLRDLGPDLVLAAQNITDDTDHAVRERTSLHLAEQATGGRDFITGTLADVLLGKVRTDPSRPVVFSPFGLGVLDLAVGSWVHERARAAGTGRVVDDFFASTVTTK</sequence>
<dbReference type="PANTHER" id="PTHR13812:SF19">
    <property type="entry name" value="KETIMINE REDUCTASE MU-CRYSTALLIN"/>
    <property type="match status" value="1"/>
</dbReference>
<dbReference type="InterPro" id="IPR023866">
    <property type="entry name" value="SbnB"/>
</dbReference>
<dbReference type="Gene3D" id="3.30.1780.10">
    <property type="entry name" value="ornithine cyclodeaminase, domain 1"/>
    <property type="match status" value="1"/>
</dbReference>
<dbReference type="GO" id="GO:0005737">
    <property type="term" value="C:cytoplasm"/>
    <property type="evidence" value="ECO:0007669"/>
    <property type="project" value="TreeGrafter"/>
</dbReference>
<dbReference type="PANTHER" id="PTHR13812">
    <property type="entry name" value="KETIMINE REDUCTASE MU-CRYSTALLIN"/>
    <property type="match status" value="1"/>
</dbReference>
<dbReference type="GO" id="GO:0016639">
    <property type="term" value="F:oxidoreductase activity, acting on the CH-NH2 group of donors, NAD or NADP as acceptor"/>
    <property type="evidence" value="ECO:0007669"/>
    <property type="project" value="InterPro"/>
</dbReference>
<dbReference type="InterPro" id="IPR023401">
    <property type="entry name" value="ODC_N"/>
</dbReference>